<evidence type="ECO:0000313" key="4">
    <source>
        <dbReference type="EMBL" id="ORV25020.1"/>
    </source>
</evidence>
<dbReference type="RefSeq" id="WP_019342859.1">
    <property type="nucleotide sequence ID" value="NZ_AGSZ01000002.1"/>
</dbReference>
<keyword evidence="8" id="KW-1185">Reference proteome</keyword>
<gene>
    <name evidence="3" type="ORF">A5726_03980</name>
    <name evidence="2" type="ORF">ACT17_23495</name>
    <name evidence="4" type="ORF">AWB98_19185</name>
    <name evidence="1" type="ORF">BN970_05221</name>
</gene>
<dbReference type="EMBL" id="LQOP01000019">
    <property type="protein sequence ID" value="ORV25020.1"/>
    <property type="molecule type" value="Genomic_DNA"/>
</dbReference>
<evidence type="ECO:0000313" key="7">
    <source>
        <dbReference type="Proteomes" id="UP000182227"/>
    </source>
</evidence>
<dbReference type="PATRIC" id="fig|451644.5.peg.4848"/>
<dbReference type="EMBL" id="LZHX01000015">
    <property type="protein sequence ID" value="OBF27251.1"/>
    <property type="molecule type" value="Genomic_DNA"/>
</dbReference>
<evidence type="ECO:0000313" key="2">
    <source>
        <dbReference type="EMBL" id="KMV15852.1"/>
    </source>
</evidence>
<dbReference type="Proteomes" id="UP000193811">
    <property type="component" value="Unassembled WGS sequence"/>
</dbReference>
<evidence type="ECO:0000313" key="1">
    <source>
        <dbReference type="EMBL" id="CQD22206.1"/>
    </source>
</evidence>
<reference evidence="2 5" key="2">
    <citation type="submission" date="2015-06" db="EMBL/GenBank/DDBJ databases">
        <title>Genome sequence of Mycobacterium conceptionense strain MLE.</title>
        <authorList>
            <person name="Greninger A.L."/>
            <person name="Cunningham G."/>
            <person name="Chiu C.Y."/>
            <person name="Miller S."/>
        </authorList>
    </citation>
    <scope>NUCLEOTIDE SEQUENCE [LARGE SCALE GENOMIC DNA]</scope>
    <source>
        <strain evidence="2 5">MLE</strain>
    </source>
</reference>
<dbReference type="AlphaFoldDB" id="A0A0J8U423"/>
<proteinExistence type="predicted"/>
<accession>A0A0J8U423</accession>
<name>A0A0J8U423_9MYCO</name>
<reference evidence="1 7" key="1">
    <citation type="submission" date="2015-03" db="EMBL/GenBank/DDBJ databases">
        <authorList>
            <person name="Murphy D."/>
        </authorList>
    </citation>
    <scope>NUCLEOTIDE SEQUENCE [LARGE SCALE GENOMIC DNA]</scope>
    <source>
        <strain evidence="1 7">D16</strain>
    </source>
</reference>
<reference evidence="3 6" key="4">
    <citation type="submission" date="2016-06" db="EMBL/GenBank/DDBJ databases">
        <authorList>
            <person name="Kjaerup R.B."/>
            <person name="Dalgaard T.S."/>
            <person name="Juul-Madsen H.R."/>
        </authorList>
    </citation>
    <scope>NUCLEOTIDE SEQUENCE [LARGE SCALE GENOMIC DNA]</scope>
    <source>
        <strain evidence="3 6">ACS1953</strain>
    </source>
</reference>
<dbReference type="Proteomes" id="UP000093779">
    <property type="component" value="Unassembled WGS sequence"/>
</dbReference>
<evidence type="ECO:0000313" key="6">
    <source>
        <dbReference type="Proteomes" id="UP000093779"/>
    </source>
</evidence>
<evidence type="ECO:0000313" key="5">
    <source>
        <dbReference type="Proteomes" id="UP000037594"/>
    </source>
</evidence>
<dbReference type="EMBL" id="CTEF01000005">
    <property type="protein sequence ID" value="CQD22206.1"/>
    <property type="molecule type" value="Genomic_DNA"/>
</dbReference>
<protein>
    <submittedName>
        <fullName evidence="2">Uncharacterized protein</fullName>
    </submittedName>
</protein>
<dbReference type="Proteomes" id="UP000182227">
    <property type="component" value="Unassembled WGS sequence"/>
</dbReference>
<sequence length="74" mass="8348">MTEGEQADKLSATRQFVVVVRVAIEGNGEVTGELVDPISEQRRRFTELSVLVDEVRNWIEDVVGKAIDDQHHTE</sequence>
<dbReference type="GeneID" id="44297598"/>
<organism evidence="2 5">
    <name type="scientific">Mycolicibacterium conceptionense</name>
    <dbReference type="NCBI Taxonomy" id="451644"/>
    <lineage>
        <taxon>Bacteria</taxon>
        <taxon>Bacillati</taxon>
        <taxon>Actinomycetota</taxon>
        <taxon>Actinomycetes</taxon>
        <taxon>Mycobacteriales</taxon>
        <taxon>Mycobacteriaceae</taxon>
        <taxon>Mycolicibacterium</taxon>
    </lineage>
</organism>
<dbReference type="Proteomes" id="UP000037594">
    <property type="component" value="Unassembled WGS sequence"/>
</dbReference>
<evidence type="ECO:0000313" key="8">
    <source>
        <dbReference type="Proteomes" id="UP000193811"/>
    </source>
</evidence>
<evidence type="ECO:0000313" key="3">
    <source>
        <dbReference type="EMBL" id="OBF27251.1"/>
    </source>
</evidence>
<dbReference type="OrthoDB" id="4634318at2"/>
<dbReference type="EMBL" id="LFOD01000026">
    <property type="protein sequence ID" value="KMV15852.1"/>
    <property type="molecule type" value="Genomic_DNA"/>
</dbReference>
<reference evidence="4 8" key="3">
    <citation type="submission" date="2016-01" db="EMBL/GenBank/DDBJ databases">
        <title>The new phylogeny of the genus Mycobacterium.</title>
        <authorList>
            <person name="Tarcisio F."/>
            <person name="Conor M."/>
            <person name="Antonella G."/>
            <person name="Elisabetta G."/>
            <person name="Giulia F.S."/>
            <person name="Sara T."/>
            <person name="Anna F."/>
            <person name="Clotilde B."/>
            <person name="Roberto B."/>
            <person name="Veronica D.S."/>
            <person name="Fabio R."/>
            <person name="Monica P."/>
            <person name="Olivier J."/>
            <person name="Enrico T."/>
            <person name="Nicola S."/>
        </authorList>
    </citation>
    <scope>NUCLEOTIDE SEQUENCE [LARGE SCALE GENOMIC DNA]</scope>
    <source>
        <strain evidence="4 8">CCUG 50187</strain>
    </source>
</reference>